<dbReference type="AlphaFoldDB" id="A0A656DAC9"/>
<proteinExistence type="predicted"/>
<accession>A0A656DAC9</accession>
<gene>
    <name evidence="1" type="ORF">JGI24_01677</name>
</gene>
<dbReference type="Proteomes" id="UP000243065">
    <property type="component" value="Unassembled WGS sequence"/>
</dbReference>
<keyword evidence="2" id="KW-1185">Reference proteome</keyword>
<evidence type="ECO:0000313" key="2">
    <source>
        <dbReference type="Proteomes" id="UP000243065"/>
    </source>
</evidence>
<sequence>PYGGEYDICGTWNYMDVCDRAPNGGHSSHRRGENADITGAQQGSRFQNEIVMDEIIVNLRDTLNLNISSPLERNVWHGNHYHFTITPRR</sequence>
<dbReference type="EMBL" id="CZVU01000119">
    <property type="protein sequence ID" value="CUT05399.1"/>
    <property type="molecule type" value="Genomic_DNA"/>
</dbReference>
<dbReference type="RefSeq" id="WP_159420634.1">
    <property type="nucleotide sequence ID" value="NZ_CZVU01000119.1"/>
</dbReference>
<reference evidence="1 2" key="1">
    <citation type="submission" date="2015-11" db="EMBL/GenBank/DDBJ databases">
        <authorList>
            <person name="Varghese N."/>
        </authorList>
    </citation>
    <scope>NUCLEOTIDE SEQUENCE [LARGE SCALE GENOMIC DNA]</scope>
    <source>
        <strain evidence="1 2">JGI-24</strain>
    </source>
</reference>
<name>A0A656DAC9_KRYT1</name>
<feature type="non-terminal residue" evidence="1">
    <location>
        <position position="1"/>
    </location>
</feature>
<evidence type="ECO:0000313" key="1">
    <source>
        <dbReference type="EMBL" id="CUT05399.1"/>
    </source>
</evidence>
<organism evidence="1 2">
    <name type="scientific">Kryptobacter tengchongensis</name>
    <dbReference type="NCBI Taxonomy" id="1643429"/>
    <lineage>
        <taxon>Bacteria</taxon>
        <taxon>Pseudomonadati</taxon>
        <taxon>Candidatus Kryptoniota</taxon>
        <taxon>Candidatus Kryptobacter</taxon>
    </lineage>
</organism>
<protein>
    <submittedName>
        <fullName evidence="1">Uncharacterized protein</fullName>
    </submittedName>
</protein>